<evidence type="ECO:0000313" key="4">
    <source>
        <dbReference type="Proteomes" id="UP000288805"/>
    </source>
</evidence>
<dbReference type="Gene3D" id="1.25.40.280">
    <property type="entry name" value="alix/aip1 like domains"/>
    <property type="match status" value="2"/>
</dbReference>
<evidence type="ECO:0000313" key="3">
    <source>
        <dbReference type="EMBL" id="RVX16314.1"/>
    </source>
</evidence>
<dbReference type="InterPro" id="IPR038898">
    <property type="entry name" value="BROX"/>
</dbReference>
<sequence length="435" mass="48674">MGCMLSTLNDSREKRRRSRNVGEIVVFVPGLRTPKAMDFSGQLGDGLSRSLVERLSALRTRIVVMAGEEGLVPAKSRRVATRHGGSAMADLQQALEDYLPVLLGLAQNAHQLQHKLQFDWINQEDDTEETAMSNCWYEVLSVLHLMAMLSLLQANLLLLPKTPADGYQSTVSEESRRASIDIFLKAAGYLDFAIQHVLPQFPPELRKDLPLDLAEGVLRALCLQALRGPKEAVRDLLAYIPVCPPPVAMRPHTYGNFRHGVDIQLGMAIDSVKATTAVKRRLACEMVTYWHQVAAYYYHGLILEEGNSERSHAMAATALQAADEFLRESKKACEAFNEAPPLSRNPPVWGTIKYLLEKFPKDASSKVKEKQDPYSHERIMQMAPALPEFALSLKPDEYRFPPVDPSWNNELQGSNLPSTSMEDNTSTKIFTFILK</sequence>
<organism evidence="3 4">
    <name type="scientific">Vitis vinifera</name>
    <name type="common">Grape</name>
    <dbReference type="NCBI Taxonomy" id="29760"/>
    <lineage>
        <taxon>Eukaryota</taxon>
        <taxon>Viridiplantae</taxon>
        <taxon>Streptophyta</taxon>
        <taxon>Embryophyta</taxon>
        <taxon>Tracheophyta</taxon>
        <taxon>Spermatophyta</taxon>
        <taxon>Magnoliopsida</taxon>
        <taxon>eudicotyledons</taxon>
        <taxon>Gunneridae</taxon>
        <taxon>Pentapetalae</taxon>
        <taxon>rosids</taxon>
        <taxon>Vitales</taxon>
        <taxon>Vitaceae</taxon>
        <taxon>Viteae</taxon>
        <taxon>Vitis</taxon>
    </lineage>
</organism>
<comment type="caution">
    <text evidence="3">The sequence shown here is derived from an EMBL/GenBank/DDBJ whole genome shotgun (WGS) entry which is preliminary data.</text>
</comment>
<reference evidence="3 4" key="1">
    <citation type="journal article" date="2018" name="PLoS Genet.">
        <title>Population sequencing reveals clonal diversity and ancestral inbreeding in the grapevine cultivar Chardonnay.</title>
        <authorList>
            <person name="Roach M.J."/>
            <person name="Johnson D.L."/>
            <person name="Bohlmann J."/>
            <person name="van Vuuren H.J."/>
            <person name="Jones S.J."/>
            <person name="Pretorius I.S."/>
            <person name="Schmidt S.A."/>
            <person name="Borneman A.R."/>
        </authorList>
    </citation>
    <scope>NUCLEOTIDE SEQUENCE [LARGE SCALE GENOMIC DNA]</scope>
    <source>
        <strain evidence="4">cv. Chardonnay</strain>
        <tissue evidence="3">Leaf</tissue>
    </source>
</reference>
<evidence type="ECO:0000256" key="1">
    <source>
        <dbReference type="ARBA" id="ARBA00008901"/>
    </source>
</evidence>
<dbReference type="Proteomes" id="UP000288805">
    <property type="component" value="Unassembled WGS sequence"/>
</dbReference>
<dbReference type="PANTHER" id="PTHR23032:SF13">
    <property type="entry name" value="BRO1 DOMAIN-CONTAINING PROTEIN BROX"/>
    <property type="match status" value="1"/>
</dbReference>
<feature type="domain" description="BRO1" evidence="2">
    <location>
        <begin position="25"/>
        <end position="403"/>
    </location>
</feature>
<protein>
    <recommendedName>
        <fullName evidence="2">BRO1 domain-containing protein</fullName>
    </recommendedName>
</protein>
<evidence type="ECO:0000259" key="2">
    <source>
        <dbReference type="SMART" id="SM01041"/>
    </source>
</evidence>
<dbReference type="InterPro" id="IPR038499">
    <property type="entry name" value="BRO1_sf"/>
</dbReference>
<proteinExistence type="inferred from homology"/>
<dbReference type="SMART" id="SM01041">
    <property type="entry name" value="BRO1"/>
    <property type="match status" value="1"/>
</dbReference>
<dbReference type="EMBL" id="QGNW01000016">
    <property type="protein sequence ID" value="RVX16314.1"/>
    <property type="molecule type" value="Genomic_DNA"/>
</dbReference>
<comment type="similarity">
    <text evidence="1">Belongs to the BROX family.</text>
</comment>
<dbReference type="InterPro" id="IPR004328">
    <property type="entry name" value="BRO1_dom"/>
</dbReference>
<dbReference type="AlphaFoldDB" id="A0A438K531"/>
<dbReference type="PANTHER" id="PTHR23032">
    <property type="entry name" value="BRO1 DOMAIN-CONTAINING PROTEIN BROX"/>
    <property type="match status" value="1"/>
</dbReference>
<name>A0A438K531_VITVI</name>
<accession>A0A438K531</accession>
<gene>
    <name evidence="3" type="ORF">CK203_014532</name>
</gene>